<dbReference type="Pfam" id="PF13370">
    <property type="entry name" value="Fer4_13"/>
    <property type="match status" value="1"/>
</dbReference>
<protein>
    <submittedName>
        <fullName evidence="1">Ferredoxin-like protein</fullName>
    </submittedName>
</protein>
<evidence type="ECO:0000313" key="1">
    <source>
        <dbReference type="EMBL" id="ABI22128.1"/>
    </source>
</evidence>
<accession>B0CN22</accession>
<dbReference type="EMBL" id="DQ838002">
    <property type="protein sequence ID" value="ABI22128.1"/>
    <property type="molecule type" value="Genomic_DNA"/>
</dbReference>
<proteinExistence type="predicted"/>
<dbReference type="Gene3D" id="3.30.70.20">
    <property type="match status" value="1"/>
</dbReference>
<reference evidence="1" key="1">
    <citation type="journal article" date="2008" name="J. Bacteriol.">
        <title>Characterization of the saframycin A gene cluster from Streptomyces lavendulae NRRL 11002 revealing a nonribosomal peptide synthetase system for assembling the unusual tetrapeptidyl skeleton in an iterative manner.</title>
        <authorList>
            <person name="Li L."/>
            <person name="Deng W."/>
            <person name="Song J."/>
            <person name="Ding W."/>
            <person name="Zhao Q.F."/>
            <person name="Peng C."/>
            <person name="Song W.W."/>
            <person name="Tang G.L."/>
            <person name="Liu W."/>
        </authorList>
    </citation>
    <scope>NUCLEOTIDE SEQUENCE</scope>
    <source>
        <strain evidence="1">NRRL 11002</strain>
    </source>
</reference>
<name>B0CN22_STRLA</name>
<sequence length="61" mass="6208">MSGLCMSLAPNVFGEGDDHRVVALTDRSAPDGRLLEAAEFCPAEAIAISSLATGETVEGTG</sequence>
<dbReference type="AlphaFoldDB" id="B0CN22"/>
<gene>
    <name evidence="1" type="primary">sfmK</name>
</gene>
<organism evidence="1">
    <name type="scientific">Streptomyces lavendulae</name>
    <dbReference type="NCBI Taxonomy" id="1914"/>
    <lineage>
        <taxon>Bacteria</taxon>
        <taxon>Bacillati</taxon>
        <taxon>Actinomycetota</taxon>
        <taxon>Actinomycetes</taxon>
        <taxon>Kitasatosporales</taxon>
        <taxon>Streptomycetaceae</taxon>
        <taxon>Streptomyces</taxon>
    </lineage>
</organism>